<dbReference type="AlphaFoldDB" id="A0A084WN12"/>
<dbReference type="EMBL" id="KE525352">
    <property type="protein sequence ID" value="KFB51606.1"/>
    <property type="molecule type" value="Genomic_DNA"/>
</dbReference>
<dbReference type="VEuPathDB" id="VectorBase:ASIC019679"/>
<evidence type="ECO:0000313" key="3">
    <source>
        <dbReference type="Proteomes" id="UP000030765"/>
    </source>
</evidence>
<sequence length="61" mass="7262">MNVKPRDPLHVQLLLNKPSLTFLPSNTQDVQSTHLRHHLWVHELKVNFRFIYTQRDASDTK</sequence>
<accession>A0A084WN12</accession>
<reference evidence="2" key="2">
    <citation type="submission" date="2020-05" db="UniProtKB">
        <authorList>
            <consortium name="EnsemblMetazoa"/>
        </authorList>
    </citation>
    <scope>IDENTIFICATION</scope>
</reference>
<protein>
    <submittedName>
        <fullName evidence="1 2">Uncharacterized protein</fullName>
    </submittedName>
</protein>
<dbReference type="EnsemblMetazoa" id="ASIC019679-RA">
    <property type="protein sequence ID" value="ASIC019679-PA"/>
    <property type="gene ID" value="ASIC019679"/>
</dbReference>
<evidence type="ECO:0000313" key="1">
    <source>
        <dbReference type="EMBL" id="KFB51606.1"/>
    </source>
</evidence>
<keyword evidence="3" id="KW-1185">Reference proteome</keyword>
<name>A0A084WN12_ANOSI</name>
<gene>
    <name evidence="1" type="ORF">ZHAS_00019679</name>
</gene>
<dbReference type="Proteomes" id="UP000030765">
    <property type="component" value="Unassembled WGS sequence"/>
</dbReference>
<reference evidence="1 3" key="1">
    <citation type="journal article" date="2014" name="BMC Genomics">
        <title>Genome sequence of Anopheles sinensis provides insight into genetics basis of mosquito competence for malaria parasites.</title>
        <authorList>
            <person name="Zhou D."/>
            <person name="Zhang D."/>
            <person name="Ding G."/>
            <person name="Shi L."/>
            <person name="Hou Q."/>
            <person name="Ye Y."/>
            <person name="Xu Y."/>
            <person name="Zhou H."/>
            <person name="Xiong C."/>
            <person name="Li S."/>
            <person name="Yu J."/>
            <person name="Hong S."/>
            <person name="Yu X."/>
            <person name="Zou P."/>
            <person name="Chen C."/>
            <person name="Chang X."/>
            <person name="Wang W."/>
            <person name="Lv Y."/>
            <person name="Sun Y."/>
            <person name="Ma L."/>
            <person name="Shen B."/>
            <person name="Zhu C."/>
        </authorList>
    </citation>
    <scope>NUCLEOTIDE SEQUENCE [LARGE SCALE GENOMIC DNA]</scope>
</reference>
<organism evidence="1">
    <name type="scientific">Anopheles sinensis</name>
    <name type="common">Mosquito</name>
    <dbReference type="NCBI Taxonomy" id="74873"/>
    <lineage>
        <taxon>Eukaryota</taxon>
        <taxon>Metazoa</taxon>
        <taxon>Ecdysozoa</taxon>
        <taxon>Arthropoda</taxon>
        <taxon>Hexapoda</taxon>
        <taxon>Insecta</taxon>
        <taxon>Pterygota</taxon>
        <taxon>Neoptera</taxon>
        <taxon>Endopterygota</taxon>
        <taxon>Diptera</taxon>
        <taxon>Nematocera</taxon>
        <taxon>Culicoidea</taxon>
        <taxon>Culicidae</taxon>
        <taxon>Anophelinae</taxon>
        <taxon>Anopheles</taxon>
    </lineage>
</organism>
<dbReference type="EMBL" id="ATLV01024547">
    <property type="status" value="NOT_ANNOTATED_CDS"/>
    <property type="molecule type" value="Genomic_DNA"/>
</dbReference>
<proteinExistence type="predicted"/>
<evidence type="ECO:0000313" key="2">
    <source>
        <dbReference type="EnsemblMetazoa" id="ASIC019679-PA"/>
    </source>
</evidence>